<dbReference type="AlphaFoldDB" id="X1PYT1"/>
<sequence>MERVLFAHGKEIRRMNIGWRFYHLFKEPPH</sequence>
<feature type="non-terminal residue" evidence="1">
    <location>
        <position position="30"/>
    </location>
</feature>
<gene>
    <name evidence="1" type="ORF">S06H3_57464</name>
</gene>
<accession>X1PYT1</accession>
<organism evidence="1">
    <name type="scientific">marine sediment metagenome</name>
    <dbReference type="NCBI Taxonomy" id="412755"/>
    <lineage>
        <taxon>unclassified sequences</taxon>
        <taxon>metagenomes</taxon>
        <taxon>ecological metagenomes</taxon>
    </lineage>
</organism>
<evidence type="ECO:0000313" key="1">
    <source>
        <dbReference type="EMBL" id="GAI47691.1"/>
    </source>
</evidence>
<comment type="caution">
    <text evidence="1">The sequence shown here is derived from an EMBL/GenBank/DDBJ whole genome shotgun (WGS) entry which is preliminary data.</text>
</comment>
<dbReference type="EMBL" id="BARV01037093">
    <property type="protein sequence ID" value="GAI47691.1"/>
    <property type="molecule type" value="Genomic_DNA"/>
</dbReference>
<proteinExistence type="predicted"/>
<reference evidence="1" key="1">
    <citation type="journal article" date="2014" name="Front. Microbiol.">
        <title>High frequency of phylogenetically diverse reductive dehalogenase-homologous genes in deep subseafloor sedimentary metagenomes.</title>
        <authorList>
            <person name="Kawai M."/>
            <person name="Futagami T."/>
            <person name="Toyoda A."/>
            <person name="Takaki Y."/>
            <person name="Nishi S."/>
            <person name="Hori S."/>
            <person name="Arai W."/>
            <person name="Tsubouchi T."/>
            <person name="Morono Y."/>
            <person name="Uchiyama I."/>
            <person name="Ito T."/>
            <person name="Fujiyama A."/>
            <person name="Inagaki F."/>
            <person name="Takami H."/>
        </authorList>
    </citation>
    <scope>NUCLEOTIDE SEQUENCE</scope>
    <source>
        <strain evidence="1">Expedition CK06-06</strain>
    </source>
</reference>
<protein>
    <submittedName>
        <fullName evidence="1">Uncharacterized protein</fullName>
    </submittedName>
</protein>
<name>X1PYT1_9ZZZZ</name>